<evidence type="ECO:0000313" key="3">
    <source>
        <dbReference type="Proteomes" id="UP001303046"/>
    </source>
</evidence>
<evidence type="ECO:0000256" key="1">
    <source>
        <dbReference type="SAM" id="MobiDB-lite"/>
    </source>
</evidence>
<gene>
    <name evidence="2" type="primary">Necator_chrX.g23305</name>
    <name evidence="2" type="ORF">RB195_023142</name>
</gene>
<evidence type="ECO:0000313" key="2">
    <source>
        <dbReference type="EMBL" id="KAK6762314.1"/>
    </source>
</evidence>
<organism evidence="2 3">
    <name type="scientific">Necator americanus</name>
    <name type="common">Human hookworm</name>
    <dbReference type="NCBI Taxonomy" id="51031"/>
    <lineage>
        <taxon>Eukaryota</taxon>
        <taxon>Metazoa</taxon>
        <taxon>Ecdysozoa</taxon>
        <taxon>Nematoda</taxon>
        <taxon>Chromadorea</taxon>
        <taxon>Rhabditida</taxon>
        <taxon>Rhabditina</taxon>
        <taxon>Rhabditomorpha</taxon>
        <taxon>Strongyloidea</taxon>
        <taxon>Ancylostomatidae</taxon>
        <taxon>Bunostominae</taxon>
        <taxon>Necator</taxon>
    </lineage>
</organism>
<feature type="compositionally biased region" description="Low complexity" evidence="1">
    <location>
        <begin position="32"/>
        <end position="46"/>
    </location>
</feature>
<reference evidence="2 3" key="1">
    <citation type="submission" date="2023-08" db="EMBL/GenBank/DDBJ databases">
        <title>A Necator americanus chromosomal reference genome.</title>
        <authorList>
            <person name="Ilik V."/>
            <person name="Petrzelkova K.J."/>
            <person name="Pardy F."/>
            <person name="Fuh T."/>
            <person name="Niatou-Singa F.S."/>
            <person name="Gouil Q."/>
            <person name="Baker L."/>
            <person name="Ritchie M.E."/>
            <person name="Jex A.R."/>
            <person name="Gazzola D."/>
            <person name="Li H."/>
            <person name="Toshio Fujiwara R."/>
            <person name="Zhan B."/>
            <person name="Aroian R.V."/>
            <person name="Pafco B."/>
            <person name="Schwarz E.M."/>
        </authorList>
    </citation>
    <scope>NUCLEOTIDE SEQUENCE [LARGE SCALE GENOMIC DNA]</scope>
    <source>
        <strain evidence="2 3">Aroian</strain>
        <tissue evidence="2">Whole animal</tissue>
    </source>
</reference>
<dbReference type="EMBL" id="JAVFWL010000006">
    <property type="protein sequence ID" value="KAK6762314.1"/>
    <property type="molecule type" value="Genomic_DNA"/>
</dbReference>
<protein>
    <submittedName>
        <fullName evidence="2">Uncharacterized protein</fullName>
    </submittedName>
</protein>
<sequence>MSLLYQSFILDRIIAFFEEDFLSHGEEKRPRSSQSKLQESSSTGTSSFCLSAFGKIKVMDDIDDEYKRLVEHLHHYTRKAKSFKTSKRHPSPKTLELIRQRGAARAAGNQQLTSELARFCREAIKEDLKERRAGVLAEAAEAGKSIRYAHRDFASCKTRMTVLRTPDGTTTASRRGMKKVIHCYSDLFDSHVHLPPHHLREDGHVIPEVLPSGIRHAIMSVKNRT</sequence>
<dbReference type="Proteomes" id="UP001303046">
    <property type="component" value="Unassembled WGS sequence"/>
</dbReference>
<proteinExistence type="predicted"/>
<feature type="region of interest" description="Disordered" evidence="1">
    <location>
        <begin position="27"/>
        <end position="46"/>
    </location>
</feature>
<accession>A0ABR1EI08</accession>
<name>A0ABR1EI08_NECAM</name>
<keyword evidence="3" id="KW-1185">Reference proteome</keyword>
<comment type="caution">
    <text evidence="2">The sequence shown here is derived from an EMBL/GenBank/DDBJ whole genome shotgun (WGS) entry which is preliminary data.</text>
</comment>